<dbReference type="Gene3D" id="3.10.180.10">
    <property type="entry name" value="2,3-Dihydroxybiphenyl 1,2-Dioxygenase, domain 1"/>
    <property type="match status" value="1"/>
</dbReference>
<protein>
    <submittedName>
        <fullName evidence="2">Glyoxalase</fullName>
    </submittedName>
</protein>
<dbReference type="InterPro" id="IPR041581">
    <property type="entry name" value="Glyoxalase_6"/>
</dbReference>
<evidence type="ECO:0000313" key="3">
    <source>
        <dbReference type="Proteomes" id="UP000321793"/>
    </source>
</evidence>
<dbReference type="PANTHER" id="PTHR35908:SF1">
    <property type="entry name" value="CONSERVED PROTEIN"/>
    <property type="match status" value="1"/>
</dbReference>
<proteinExistence type="predicted"/>
<reference evidence="2 3" key="1">
    <citation type="submission" date="2019-07" db="EMBL/GenBank/DDBJ databases">
        <title>Whole genome shotgun sequence of Knoellia locipacati NBRC 109775.</title>
        <authorList>
            <person name="Hosoyama A."/>
            <person name="Uohara A."/>
            <person name="Ohji S."/>
            <person name="Ichikawa N."/>
        </authorList>
    </citation>
    <scope>NUCLEOTIDE SEQUENCE [LARGE SCALE GENOMIC DNA]</scope>
    <source>
        <strain evidence="2 3">NBRC 109775</strain>
    </source>
</reference>
<dbReference type="PANTHER" id="PTHR35908">
    <property type="entry name" value="HYPOTHETICAL FUSION PROTEIN"/>
    <property type="match status" value="1"/>
</dbReference>
<gene>
    <name evidence="2" type="ORF">KLO01_08810</name>
</gene>
<dbReference type="AlphaFoldDB" id="A0A512SY40"/>
<name>A0A512SY40_9MICO</name>
<dbReference type="RefSeq" id="WP_147062450.1">
    <property type="nucleotide sequence ID" value="NZ_BAABDN010000001.1"/>
</dbReference>
<dbReference type="OrthoDB" id="5524593at2"/>
<organism evidence="2 3">
    <name type="scientific">Knoellia locipacati</name>
    <dbReference type="NCBI Taxonomy" id="882824"/>
    <lineage>
        <taxon>Bacteria</taxon>
        <taxon>Bacillati</taxon>
        <taxon>Actinomycetota</taxon>
        <taxon>Actinomycetes</taxon>
        <taxon>Micrococcales</taxon>
        <taxon>Intrasporangiaceae</taxon>
        <taxon>Knoellia</taxon>
    </lineage>
</organism>
<evidence type="ECO:0000313" key="2">
    <source>
        <dbReference type="EMBL" id="GEQ12834.1"/>
    </source>
</evidence>
<dbReference type="InterPro" id="IPR029068">
    <property type="entry name" value="Glyas_Bleomycin-R_OHBP_Dase"/>
</dbReference>
<dbReference type="SUPFAM" id="SSF54593">
    <property type="entry name" value="Glyoxalase/Bleomycin resistance protein/Dihydroxybiphenyl dioxygenase"/>
    <property type="match status" value="1"/>
</dbReference>
<feature type="domain" description="Glyoxalase-like" evidence="1">
    <location>
        <begin position="9"/>
        <end position="148"/>
    </location>
</feature>
<dbReference type="Proteomes" id="UP000321793">
    <property type="component" value="Unassembled WGS sequence"/>
</dbReference>
<comment type="caution">
    <text evidence="2">The sequence shown here is derived from an EMBL/GenBank/DDBJ whole genome shotgun (WGS) entry which is preliminary data.</text>
</comment>
<accession>A0A512SY40</accession>
<dbReference type="Pfam" id="PF18029">
    <property type="entry name" value="Glyoxalase_6"/>
    <property type="match status" value="1"/>
</dbReference>
<sequence>MSEHPQLGITVDCADAQVVARFWCRALGYVEAPPPQGWDDWPSFLTDHGVPEDEWGDGATIRPATGEGPSISFLKVPEPKTVKNRVHLDVKVSGGRHVDQALRETRIRATEADLVAHGARSLREDVGDDGRLDHVVMADPEGNEFCVV</sequence>
<keyword evidence="3" id="KW-1185">Reference proteome</keyword>
<evidence type="ECO:0000259" key="1">
    <source>
        <dbReference type="Pfam" id="PF18029"/>
    </source>
</evidence>
<dbReference type="EMBL" id="BKBA01000003">
    <property type="protein sequence ID" value="GEQ12834.1"/>
    <property type="molecule type" value="Genomic_DNA"/>
</dbReference>